<evidence type="ECO:0000256" key="2">
    <source>
        <dbReference type="ARBA" id="ARBA00004584"/>
    </source>
</evidence>
<evidence type="ECO:0000256" key="6">
    <source>
        <dbReference type="ARBA" id="ARBA00023328"/>
    </source>
</evidence>
<keyword evidence="4" id="KW-0158">Chromosome</keyword>
<comment type="caution">
    <text evidence="8">The sequence shown here is derived from an EMBL/GenBank/DDBJ whole genome shotgun (WGS) entry which is preliminary data.</text>
</comment>
<gene>
    <name evidence="8" type="ORF">mMyoMyo1_002641</name>
</gene>
<feature type="region of interest" description="Disordered" evidence="7">
    <location>
        <begin position="162"/>
        <end position="192"/>
    </location>
</feature>
<dbReference type="InterPro" id="IPR020987">
    <property type="entry name" value="Centromere_Cenp-M"/>
</dbReference>
<feature type="compositionally biased region" description="Low complexity" evidence="7">
    <location>
        <begin position="183"/>
        <end position="192"/>
    </location>
</feature>
<dbReference type="Gene3D" id="3.40.50.300">
    <property type="entry name" value="P-loop containing nucleotide triphosphate hydrolases"/>
    <property type="match status" value="1"/>
</dbReference>
<evidence type="ECO:0000313" key="8">
    <source>
        <dbReference type="EMBL" id="KAF6367911.1"/>
    </source>
</evidence>
<keyword evidence="5" id="KW-0539">Nucleus</keyword>
<organism evidence="8 9">
    <name type="scientific">Myotis myotis</name>
    <name type="common">Greater mouse-eared bat</name>
    <name type="synonym">Vespertilio myotis</name>
    <dbReference type="NCBI Taxonomy" id="51298"/>
    <lineage>
        <taxon>Eukaryota</taxon>
        <taxon>Metazoa</taxon>
        <taxon>Chordata</taxon>
        <taxon>Craniata</taxon>
        <taxon>Vertebrata</taxon>
        <taxon>Euteleostomi</taxon>
        <taxon>Mammalia</taxon>
        <taxon>Eutheria</taxon>
        <taxon>Laurasiatheria</taxon>
        <taxon>Chiroptera</taxon>
        <taxon>Yangochiroptera</taxon>
        <taxon>Vespertilionidae</taxon>
        <taxon>Myotis</taxon>
    </lineage>
</organism>
<keyword evidence="6" id="KW-0137">Centromere</keyword>
<proteinExistence type="predicted"/>
<accession>A0A7J7Z112</accession>
<dbReference type="PANTHER" id="PTHR34436:SF1">
    <property type="entry name" value="CENTROMERE PROTEIN M"/>
    <property type="match status" value="1"/>
</dbReference>
<evidence type="ECO:0000256" key="1">
    <source>
        <dbReference type="ARBA" id="ARBA00004123"/>
    </source>
</evidence>
<protein>
    <recommendedName>
        <fullName evidence="3">Centromere protein M</fullName>
    </recommendedName>
</protein>
<evidence type="ECO:0000256" key="4">
    <source>
        <dbReference type="ARBA" id="ARBA00022454"/>
    </source>
</evidence>
<keyword evidence="9" id="KW-1185">Reference proteome</keyword>
<sequence length="192" mass="20454">MSVLRPQDQLPGLNAATILLVGKEDALLQPLADSMLKEDCASTLRVHLAHSLPLPSDVNRPRIDLIVFVVNLHSKYSLQNVEESLRHVDATFFLGKVGFLVTGGKCALAGQGQCAVHLPAGAGLMGRTGLGIRPAVGPSKSTSEQVTHRLALPSGFRVKPKPLSRRRVSGSMASAFPPPRLPAPSALAHRRL</sequence>
<dbReference type="VEuPathDB" id="HostDB:GeneID_118651386"/>
<evidence type="ECO:0000256" key="7">
    <source>
        <dbReference type="SAM" id="MobiDB-lite"/>
    </source>
</evidence>
<dbReference type="GO" id="GO:0005634">
    <property type="term" value="C:nucleus"/>
    <property type="evidence" value="ECO:0007669"/>
    <property type="project" value="UniProtKB-SubCell"/>
</dbReference>
<dbReference type="PANTHER" id="PTHR34436">
    <property type="entry name" value="CENTROMERE PROTEIN M"/>
    <property type="match status" value="1"/>
</dbReference>
<dbReference type="InterPro" id="IPR027417">
    <property type="entry name" value="P-loop_NTPase"/>
</dbReference>
<reference evidence="8 9" key="1">
    <citation type="journal article" date="2020" name="Nature">
        <title>Six reference-quality genomes reveal evolution of bat adaptations.</title>
        <authorList>
            <person name="Jebb D."/>
            <person name="Huang Z."/>
            <person name="Pippel M."/>
            <person name="Hughes G.M."/>
            <person name="Lavrichenko K."/>
            <person name="Devanna P."/>
            <person name="Winkler S."/>
            <person name="Jermiin L.S."/>
            <person name="Skirmuntt E.C."/>
            <person name="Katzourakis A."/>
            <person name="Burkitt-Gray L."/>
            <person name="Ray D.A."/>
            <person name="Sullivan K.A.M."/>
            <person name="Roscito J.G."/>
            <person name="Kirilenko B.M."/>
            <person name="Davalos L.M."/>
            <person name="Corthals A.P."/>
            <person name="Power M.L."/>
            <person name="Jones G."/>
            <person name="Ransome R.D."/>
            <person name="Dechmann D.K.N."/>
            <person name="Locatelli A.G."/>
            <person name="Puechmaille S.J."/>
            <person name="Fedrigo O."/>
            <person name="Jarvis E.D."/>
            <person name="Hiller M."/>
            <person name="Vernes S.C."/>
            <person name="Myers E.W."/>
            <person name="Teeling E.C."/>
        </authorList>
    </citation>
    <scope>NUCLEOTIDE SEQUENCE [LARGE SCALE GENOMIC DNA]</scope>
    <source>
        <strain evidence="8">MMyoMyo1</strain>
        <tissue evidence="8">Flight muscle</tissue>
    </source>
</reference>
<evidence type="ECO:0000256" key="5">
    <source>
        <dbReference type="ARBA" id="ARBA00023242"/>
    </source>
</evidence>
<name>A0A7J7Z112_MYOMY</name>
<dbReference type="AlphaFoldDB" id="A0A7J7Z112"/>
<evidence type="ECO:0000256" key="3">
    <source>
        <dbReference type="ARBA" id="ARBA00016382"/>
    </source>
</evidence>
<dbReference type="Pfam" id="PF11111">
    <property type="entry name" value="CENP-M"/>
    <property type="match status" value="1"/>
</dbReference>
<dbReference type="GO" id="GO:0000775">
    <property type="term" value="C:chromosome, centromeric region"/>
    <property type="evidence" value="ECO:0007669"/>
    <property type="project" value="UniProtKB-SubCell"/>
</dbReference>
<dbReference type="Proteomes" id="UP000527355">
    <property type="component" value="Unassembled WGS sequence"/>
</dbReference>
<comment type="subcellular location">
    <subcellularLocation>
        <location evidence="2">Chromosome</location>
        <location evidence="2">Centromere</location>
    </subcellularLocation>
    <subcellularLocation>
        <location evidence="1">Nucleus</location>
    </subcellularLocation>
</comment>
<dbReference type="EMBL" id="JABWUV010000003">
    <property type="protein sequence ID" value="KAF6367911.1"/>
    <property type="molecule type" value="Genomic_DNA"/>
</dbReference>
<evidence type="ECO:0000313" key="9">
    <source>
        <dbReference type="Proteomes" id="UP000527355"/>
    </source>
</evidence>